<comment type="caution">
    <text evidence="2">The sequence shown here is derived from an EMBL/GenBank/DDBJ whole genome shotgun (WGS) entry which is preliminary data.</text>
</comment>
<feature type="compositionally biased region" description="Polar residues" evidence="1">
    <location>
        <begin position="293"/>
        <end position="311"/>
    </location>
</feature>
<dbReference type="EMBL" id="JAKOGI010000071">
    <property type="protein sequence ID" value="KAJ8445775.1"/>
    <property type="molecule type" value="Genomic_DNA"/>
</dbReference>
<feature type="compositionally biased region" description="Basic and acidic residues" evidence="1">
    <location>
        <begin position="255"/>
        <end position="264"/>
    </location>
</feature>
<feature type="region of interest" description="Disordered" evidence="1">
    <location>
        <begin position="72"/>
        <end position="127"/>
    </location>
</feature>
<name>A0A9Q1KLE5_9CARY</name>
<feature type="compositionally biased region" description="Basic and acidic residues" evidence="1">
    <location>
        <begin position="80"/>
        <end position="103"/>
    </location>
</feature>
<accession>A0A9Q1KLE5</accession>
<evidence type="ECO:0000313" key="3">
    <source>
        <dbReference type="Proteomes" id="UP001153076"/>
    </source>
</evidence>
<keyword evidence="3" id="KW-1185">Reference proteome</keyword>
<dbReference type="AlphaFoldDB" id="A0A9Q1KLE5"/>
<feature type="region of interest" description="Disordered" evidence="1">
    <location>
        <begin position="246"/>
        <end position="311"/>
    </location>
</feature>
<evidence type="ECO:0000256" key="1">
    <source>
        <dbReference type="SAM" id="MobiDB-lite"/>
    </source>
</evidence>
<sequence length="311" mass="35887">MNPRYYFDFSNIDDVDGCNALLWENMEVEITNPMEIQEGDDEEIPLVRDDVEPDIVDVDIVDTNLVDANLIQDNNDENDEHVVRGDDEDDFSNRELDIDSFDRDPEDDESDDSSGTRKHRPTRGLKSLCEKEQNPNVKAFTKITADMERVVGKNANRLIGECSKWVKEFYPLDSRLKEEHFAEKTITQAISNKPLEVHKNKWDWPINNWADPKQHISEKNRVDRLREKIKPANGAKSTARIYHDEIIPSLMHSQDSSHMKEKPGSHRGLGPTPQPPRKRRGQSTKMRVEATAKIQQLQQKEASLQGQFEEL</sequence>
<proteinExistence type="predicted"/>
<reference evidence="2" key="1">
    <citation type="submission" date="2022-04" db="EMBL/GenBank/DDBJ databases">
        <title>Carnegiea gigantea Genome sequencing and assembly v2.</title>
        <authorList>
            <person name="Copetti D."/>
            <person name="Sanderson M.J."/>
            <person name="Burquez A."/>
            <person name="Wojciechowski M.F."/>
        </authorList>
    </citation>
    <scope>NUCLEOTIDE SEQUENCE</scope>
    <source>
        <strain evidence="2">SGP5-SGP5p</strain>
        <tissue evidence="2">Aerial part</tissue>
    </source>
</reference>
<dbReference type="Proteomes" id="UP001153076">
    <property type="component" value="Unassembled WGS sequence"/>
</dbReference>
<gene>
    <name evidence="2" type="ORF">Cgig2_000955</name>
</gene>
<evidence type="ECO:0000313" key="2">
    <source>
        <dbReference type="EMBL" id="KAJ8445775.1"/>
    </source>
</evidence>
<organism evidence="2 3">
    <name type="scientific">Carnegiea gigantea</name>
    <dbReference type="NCBI Taxonomy" id="171969"/>
    <lineage>
        <taxon>Eukaryota</taxon>
        <taxon>Viridiplantae</taxon>
        <taxon>Streptophyta</taxon>
        <taxon>Embryophyta</taxon>
        <taxon>Tracheophyta</taxon>
        <taxon>Spermatophyta</taxon>
        <taxon>Magnoliopsida</taxon>
        <taxon>eudicotyledons</taxon>
        <taxon>Gunneridae</taxon>
        <taxon>Pentapetalae</taxon>
        <taxon>Caryophyllales</taxon>
        <taxon>Cactineae</taxon>
        <taxon>Cactaceae</taxon>
        <taxon>Cactoideae</taxon>
        <taxon>Echinocereeae</taxon>
        <taxon>Carnegiea</taxon>
    </lineage>
</organism>
<protein>
    <submittedName>
        <fullName evidence="2">Uncharacterized protein</fullName>
    </submittedName>
</protein>